<dbReference type="InterPro" id="IPR001678">
    <property type="entry name" value="MeTrfase_RsmB-F_NOP2_dom"/>
</dbReference>
<evidence type="ECO:0000256" key="1">
    <source>
        <dbReference type="ARBA" id="ARBA00022603"/>
    </source>
</evidence>
<dbReference type="Gene3D" id="3.40.50.150">
    <property type="entry name" value="Vaccinia Virus protein VP39"/>
    <property type="match status" value="1"/>
</dbReference>
<dbReference type="InterPro" id="IPR006027">
    <property type="entry name" value="NusB_RsmB_TIM44"/>
</dbReference>
<feature type="domain" description="SAM-dependent MTase RsmB/NOP-type" evidence="6">
    <location>
        <begin position="178"/>
        <end position="455"/>
    </location>
</feature>
<dbReference type="PANTHER" id="PTHR22807">
    <property type="entry name" value="NOP2 YEAST -RELATED NOL1/NOP2/FMU SUN DOMAIN-CONTAINING"/>
    <property type="match status" value="1"/>
</dbReference>
<protein>
    <submittedName>
        <fullName evidence="7">rRNA cytosine-C5-methylase</fullName>
    </submittedName>
</protein>
<dbReference type="Pfam" id="PF01189">
    <property type="entry name" value="Methyltr_RsmB-F"/>
    <property type="match status" value="1"/>
</dbReference>
<dbReference type="PROSITE" id="PS51686">
    <property type="entry name" value="SAM_MT_RSMB_NOP"/>
    <property type="match status" value="1"/>
</dbReference>
<dbReference type="GO" id="GO:0006355">
    <property type="term" value="P:regulation of DNA-templated transcription"/>
    <property type="evidence" value="ECO:0007669"/>
    <property type="project" value="InterPro"/>
</dbReference>
<keyword evidence="1 5" id="KW-0489">Methyltransferase</keyword>
<evidence type="ECO:0000259" key="6">
    <source>
        <dbReference type="PROSITE" id="PS51686"/>
    </source>
</evidence>
<dbReference type="SUPFAM" id="SSF48013">
    <property type="entry name" value="NusB-like"/>
    <property type="match status" value="1"/>
</dbReference>
<dbReference type="SUPFAM" id="SSF53335">
    <property type="entry name" value="S-adenosyl-L-methionine-dependent methyltransferases"/>
    <property type="match status" value="1"/>
</dbReference>
<feature type="binding site" evidence="5">
    <location>
        <position position="341"/>
    </location>
    <ligand>
        <name>S-adenosyl-L-methionine</name>
        <dbReference type="ChEBI" id="CHEBI:59789"/>
    </ligand>
</feature>
<keyword evidence="3 5" id="KW-0949">S-adenosyl-L-methionine</keyword>
<dbReference type="GO" id="GO:0008173">
    <property type="term" value="F:RNA methyltransferase activity"/>
    <property type="evidence" value="ECO:0007669"/>
    <property type="project" value="InterPro"/>
</dbReference>
<reference evidence="7" key="1">
    <citation type="submission" date="2020-10" db="EMBL/GenBank/DDBJ databases">
        <authorList>
            <person name="Gilroy R."/>
        </authorList>
    </citation>
    <scope>NUCLEOTIDE SEQUENCE</scope>
    <source>
        <strain evidence="7">ChiGjej1B1-24693</strain>
    </source>
</reference>
<evidence type="ECO:0000256" key="3">
    <source>
        <dbReference type="ARBA" id="ARBA00022691"/>
    </source>
</evidence>
<name>A0A9D1GX67_9ACTN</name>
<dbReference type="InterPro" id="IPR029063">
    <property type="entry name" value="SAM-dependent_MTases_sf"/>
</dbReference>
<dbReference type="InterPro" id="IPR023267">
    <property type="entry name" value="RCMT"/>
</dbReference>
<keyword evidence="2 5" id="KW-0808">Transferase</keyword>
<gene>
    <name evidence="7" type="ORF">IAA98_05975</name>
</gene>
<dbReference type="GO" id="GO:0003723">
    <property type="term" value="F:RNA binding"/>
    <property type="evidence" value="ECO:0007669"/>
    <property type="project" value="UniProtKB-UniRule"/>
</dbReference>
<dbReference type="EMBL" id="DVLP01000181">
    <property type="protein sequence ID" value="HIT75111.1"/>
    <property type="molecule type" value="Genomic_DNA"/>
</dbReference>
<dbReference type="PRINTS" id="PR02008">
    <property type="entry name" value="RCMTFAMILY"/>
</dbReference>
<feature type="binding site" evidence="5">
    <location>
        <begin position="273"/>
        <end position="279"/>
    </location>
    <ligand>
        <name>S-adenosyl-L-methionine</name>
        <dbReference type="ChEBI" id="CHEBI:59789"/>
    </ligand>
</feature>
<feature type="binding site" evidence="5">
    <location>
        <position position="324"/>
    </location>
    <ligand>
        <name>S-adenosyl-L-methionine</name>
        <dbReference type="ChEBI" id="CHEBI:59789"/>
    </ligand>
</feature>
<feature type="binding site" evidence="5">
    <location>
        <position position="298"/>
    </location>
    <ligand>
        <name>S-adenosyl-L-methionine</name>
        <dbReference type="ChEBI" id="CHEBI:59789"/>
    </ligand>
</feature>
<evidence type="ECO:0000313" key="8">
    <source>
        <dbReference type="Proteomes" id="UP000886842"/>
    </source>
</evidence>
<organism evidence="7 8">
    <name type="scientific">Candidatus Avipropionibacterium avicola</name>
    <dbReference type="NCBI Taxonomy" id="2840701"/>
    <lineage>
        <taxon>Bacteria</taxon>
        <taxon>Bacillati</taxon>
        <taxon>Actinomycetota</taxon>
        <taxon>Actinomycetes</taxon>
        <taxon>Propionibacteriales</taxon>
        <taxon>Propionibacteriaceae</taxon>
        <taxon>Propionibacteriaceae incertae sedis</taxon>
        <taxon>Candidatus Avipropionibacterium</taxon>
    </lineage>
</organism>
<dbReference type="PANTHER" id="PTHR22807:SF53">
    <property type="entry name" value="RIBOSOMAL RNA SMALL SUBUNIT METHYLTRANSFERASE B-RELATED"/>
    <property type="match status" value="1"/>
</dbReference>
<dbReference type="InterPro" id="IPR049560">
    <property type="entry name" value="MeTrfase_RsmB-F_NOP2_cat"/>
</dbReference>
<accession>A0A9D1GX67</accession>
<dbReference type="AlphaFoldDB" id="A0A9D1GX67"/>
<comment type="similarity">
    <text evidence="5">Belongs to the class I-like SAM-binding methyltransferase superfamily. RsmB/NOP family.</text>
</comment>
<dbReference type="GO" id="GO:0001510">
    <property type="term" value="P:RNA methylation"/>
    <property type="evidence" value="ECO:0007669"/>
    <property type="project" value="InterPro"/>
</dbReference>
<sequence length="456" mass="48253">MSQPGRERNPHLRRDAVRTVAFRAITEVTGNGAYANIVGGQLIHQAGLEGRDAALATELINGTCRGLGTYERIIEVAARRGTDTLEADVVDLLCLGAHQLLATRIPAHAAISTSVDLARQQIGARVTGLVNAVLRKVAQRSLEKWLDDLARDQDPIGAVAVRTMHPEWIVTAFADRLGLAPDDPQLQQALDANNVAAEPTLVARPGLISVDELVAEGAQAGGPSPLQATWQGNPGSLAAVRDGRAGVQDAGSQLVALALARAEAPIGTWLDLCAGPGGKAALLAALAAEQDQHLVANERSMHRADLVSSTVRAVRPEPLVVCGDGTRPPWRDGSFVRVLADVPCTGLGALRRRPESRWRHQPEDLDDLGPLQRSLLTAAIDSCRVGGVVGYATCSPHRSETVEVVADVLAGRDDVALEPAGALVPEVDGADGDFLQLWPHRHGTDAMFLAIIRRTG</sequence>
<evidence type="ECO:0000256" key="4">
    <source>
        <dbReference type="ARBA" id="ARBA00022884"/>
    </source>
</evidence>
<feature type="active site" description="Nucleophile" evidence="5">
    <location>
        <position position="394"/>
    </location>
</feature>
<evidence type="ECO:0000313" key="7">
    <source>
        <dbReference type="EMBL" id="HIT75111.1"/>
    </source>
</evidence>
<reference evidence="7" key="2">
    <citation type="journal article" date="2021" name="PeerJ">
        <title>Extensive microbial diversity within the chicken gut microbiome revealed by metagenomics and culture.</title>
        <authorList>
            <person name="Gilroy R."/>
            <person name="Ravi A."/>
            <person name="Getino M."/>
            <person name="Pursley I."/>
            <person name="Horton D.L."/>
            <person name="Alikhan N.F."/>
            <person name="Baker D."/>
            <person name="Gharbi K."/>
            <person name="Hall N."/>
            <person name="Watson M."/>
            <person name="Adriaenssens E.M."/>
            <person name="Foster-Nyarko E."/>
            <person name="Jarju S."/>
            <person name="Secka A."/>
            <person name="Antonio M."/>
            <person name="Oren A."/>
            <person name="Chaudhuri R.R."/>
            <person name="La Ragione R."/>
            <person name="Hildebrand F."/>
            <person name="Pallen M.J."/>
        </authorList>
    </citation>
    <scope>NUCLEOTIDE SEQUENCE</scope>
    <source>
        <strain evidence="7">ChiGjej1B1-24693</strain>
    </source>
</reference>
<dbReference type="InterPro" id="IPR035926">
    <property type="entry name" value="NusB-like_sf"/>
</dbReference>
<dbReference type="Proteomes" id="UP000886842">
    <property type="component" value="Unassembled WGS sequence"/>
</dbReference>
<proteinExistence type="inferred from homology"/>
<keyword evidence="4 5" id="KW-0694">RNA-binding</keyword>
<dbReference type="Gene3D" id="1.10.940.10">
    <property type="entry name" value="NusB-like"/>
    <property type="match status" value="1"/>
</dbReference>
<evidence type="ECO:0000256" key="2">
    <source>
        <dbReference type="ARBA" id="ARBA00022679"/>
    </source>
</evidence>
<evidence type="ECO:0000256" key="5">
    <source>
        <dbReference type="PROSITE-ProRule" id="PRU01023"/>
    </source>
</evidence>
<comment type="caution">
    <text evidence="7">The sequence shown here is derived from an EMBL/GenBank/DDBJ whole genome shotgun (WGS) entry which is preliminary data.</text>
</comment>
<dbReference type="Pfam" id="PF01029">
    <property type="entry name" value="NusB"/>
    <property type="match status" value="1"/>
</dbReference>